<feature type="compositionally biased region" description="Polar residues" evidence="1">
    <location>
        <begin position="705"/>
        <end position="717"/>
    </location>
</feature>
<dbReference type="Gene3D" id="2.60.210.10">
    <property type="entry name" value="Apoptosis, Tumor Necrosis Factor Receptor Associated Protein 2, Chain A"/>
    <property type="match status" value="1"/>
</dbReference>
<dbReference type="GO" id="GO:0045944">
    <property type="term" value="P:positive regulation of transcription by RNA polymerase II"/>
    <property type="evidence" value="ECO:0007669"/>
    <property type="project" value="TreeGrafter"/>
</dbReference>
<name>A0A922HYC1_DERFA</name>
<comment type="caution">
    <text evidence="3">The sequence shown here is derived from an EMBL/GenBank/DDBJ whole genome shotgun (WGS) entry which is preliminary data.</text>
</comment>
<keyword evidence="4" id="KW-1185">Reference proteome</keyword>
<dbReference type="Proteomes" id="UP000790347">
    <property type="component" value="Unassembled WGS sequence"/>
</dbReference>
<evidence type="ECO:0000313" key="3">
    <source>
        <dbReference type="EMBL" id="KAH9511137.1"/>
    </source>
</evidence>
<feature type="compositionally biased region" description="Low complexity" evidence="1">
    <location>
        <begin position="775"/>
        <end position="791"/>
    </location>
</feature>
<accession>A0A922HYC1</accession>
<gene>
    <name evidence="3" type="ORF">DERF_009609</name>
</gene>
<proteinExistence type="predicted"/>
<feature type="compositionally biased region" description="Low complexity" evidence="1">
    <location>
        <begin position="159"/>
        <end position="176"/>
    </location>
</feature>
<reference evidence="3" key="1">
    <citation type="submission" date="2013-05" db="EMBL/GenBank/DDBJ databases">
        <authorList>
            <person name="Yim A.K.Y."/>
            <person name="Chan T.F."/>
            <person name="Ji K.M."/>
            <person name="Liu X.Y."/>
            <person name="Zhou J.W."/>
            <person name="Li R.Q."/>
            <person name="Yang K.Y."/>
            <person name="Li J."/>
            <person name="Li M."/>
            <person name="Law P.T.W."/>
            <person name="Wu Y.L."/>
            <person name="Cai Z.L."/>
            <person name="Qin H."/>
            <person name="Bao Y."/>
            <person name="Leung R.K.K."/>
            <person name="Ng P.K.S."/>
            <person name="Zou J."/>
            <person name="Zhong X.J."/>
            <person name="Ran P.X."/>
            <person name="Zhong N.S."/>
            <person name="Liu Z.G."/>
            <person name="Tsui S.K.W."/>
        </authorList>
    </citation>
    <scope>NUCLEOTIDE SEQUENCE</scope>
    <source>
        <strain evidence="3">Derf</strain>
        <tissue evidence="3">Whole organism</tissue>
    </source>
</reference>
<feature type="region of interest" description="Disordered" evidence="1">
    <location>
        <begin position="154"/>
        <end position="185"/>
    </location>
</feature>
<feature type="compositionally biased region" description="Gly residues" evidence="1">
    <location>
        <begin position="561"/>
        <end position="570"/>
    </location>
</feature>
<dbReference type="AlphaFoldDB" id="A0A922HYC1"/>
<organism evidence="3 4">
    <name type="scientific">Dermatophagoides farinae</name>
    <name type="common">American house dust mite</name>
    <dbReference type="NCBI Taxonomy" id="6954"/>
    <lineage>
        <taxon>Eukaryota</taxon>
        <taxon>Metazoa</taxon>
        <taxon>Ecdysozoa</taxon>
        <taxon>Arthropoda</taxon>
        <taxon>Chelicerata</taxon>
        <taxon>Arachnida</taxon>
        <taxon>Acari</taxon>
        <taxon>Acariformes</taxon>
        <taxon>Sarcoptiformes</taxon>
        <taxon>Astigmata</taxon>
        <taxon>Psoroptidia</taxon>
        <taxon>Analgoidea</taxon>
        <taxon>Pyroglyphidae</taxon>
        <taxon>Dermatophagoidinae</taxon>
        <taxon>Dermatophagoides</taxon>
    </lineage>
</organism>
<sequence length="818" mass="92133">MALLHRFSKLNDRSNTGIFTFIVTRSVTRDLHRDATTKDFYYGYHRWAISFTRANDKVLGVYLILRDTSPSAITYTDFSITLLNREHFSRNEQYGEKQSKFTTDHPAHGINKWIPLSDIQTRNFGDETGEFLLELSLSNLMTVYETNICLQQNSGNNPQQQQQQQHQQQQQQQQQQSNNPVNVPTKVMFKNGKLETSYFHFATFEWNISIMMHNANSGGGGPASMVRGLFKDSQNDTDIFGATGGNSSGSGGGKSNRSYLIFLNRLTGFENACRIQYRIVLGQDQIREDSGMIEQISDMNGRSRGYQIDSHTFAQLTAMGMANLYFEFYSCNPISEVKVSITRSISPTINCYDRNKQGWSIESDMESEMLKLKLYFMDMHSVPRNHLRYVSWYIYLIAQSDTIHNNSGQTENIMVKNSPHYNYYIQDGIDMGVVMETDVPVSDIKSSGKKYLENDTNLTVHVEWYDSIMLFNHIYHKYDDIARMHCHQMRREIAALTKENYSLERQIFAYQRSISMANNQINVQNNMSRLSISSPSKPNPPCNSNLIGYGTGSGGASCTGSGAGGAGTGGTNTPSSSSYRGSSQLDNANNSGYYNNNNNHHHLIDDMNTAAIAAAAAIASGSTTTQTPSDSYYEHCNTTTGSGSRTISRPEAINYSTERSATPVPSSPMQSTTMINIAQQQQQQQQQQLSLASYLGSNLEQGISLPTTTRHSFSGPTTPHHHHHHLQQQQYHGQQQAYSTHHHQQQSYHHQQQQQHHHHHHHQLPQIPSGNVGIPYSSSNYRLRSPSSNPNIAQMYRDDNDTVATGSSTAQQQQQQGK</sequence>
<dbReference type="InterPro" id="IPR008974">
    <property type="entry name" value="TRAF-like"/>
</dbReference>
<dbReference type="EMBL" id="ASGP02000004">
    <property type="protein sequence ID" value="KAH9511137.1"/>
    <property type="molecule type" value="Genomic_DNA"/>
</dbReference>
<evidence type="ECO:0000256" key="1">
    <source>
        <dbReference type="SAM" id="MobiDB-lite"/>
    </source>
</evidence>
<dbReference type="GO" id="GO:0003713">
    <property type="term" value="F:transcription coactivator activity"/>
    <property type="evidence" value="ECO:0007669"/>
    <property type="project" value="TreeGrafter"/>
</dbReference>
<dbReference type="InterPro" id="IPR051647">
    <property type="entry name" value="Mediator_comp_sub12"/>
</dbReference>
<feature type="domain" description="MATH" evidence="2">
    <location>
        <begin position="16"/>
        <end position="143"/>
    </location>
</feature>
<dbReference type="SUPFAM" id="SSF49599">
    <property type="entry name" value="TRAF domain-like"/>
    <property type="match status" value="1"/>
</dbReference>
<reference evidence="3" key="2">
    <citation type="journal article" date="2022" name="Res Sq">
        <title>Comparative Genomics Reveals Insights into the Divergent Evolution of Astigmatic Mites and Household Pest Adaptations.</title>
        <authorList>
            <person name="Xiong Q."/>
            <person name="Wan A.T.-Y."/>
            <person name="Liu X.-Y."/>
            <person name="Fung C.S.-H."/>
            <person name="Xiao X."/>
            <person name="Malainual N."/>
            <person name="Hou J."/>
            <person name="Wang L."/>
            <person name="Wang M."/>
            <person name="Yang K."/>
            <person name="Cui Y."/>
            <person name="Leung E."/>
            <person name="Nong W."/>
            <person name="Shin S.-K."/>
            <person name="Au S."/>
            <person name="Jeong K.Y."/>
            <person name="Chew F.T."/>
            <person name="Hui J."/>
            <person name="Leung T.F."/>
            <person name="Tungtrongchitr A."/>
            <person name="Zhong N."/>
            <person name="Liu Z."/>
            <person name="Tsui S."/>
        </authorList>
    </citation>
    <scope>NUCLEOTIDE SEQUENCE</scope>
    <source>
        <strain evidence="3">Derf</strain>
        <tissue evidence="3">Whole organism</tissue>
    </source>
</reference>
<feature type="region of interest" description="Disordered" evidence="1">
    <location>
        <begin position="561"/>
        <end position="590"/>
    </location>
</feature>
<protein>
    <recommendedName>
        <fullName evidence="2">MATH domain-containing protein</fullName>
    </recommendedName>
</protein>
<feature type="region of interest" description="Disordered" evidence="1">
    <location>
        <begin position="705"/>
        <end position="818"/>
    </location>
</feature>
<dbReference type="PROSITE" id="PS50144">
    <property type="entry name" value="MATH"/>
    <property type="match status" value="1"/>
</dbReference>
<evidence type="ECO:0000259" key="2">
    <source>
        <dbReference type="PROSITE" id="PS50144"/>
    </source>
</evidence>
<feature type="compositionally biased region" description="Low complexity" evidence="1">
    <location>
        <begin position="727"/>
        <end position="754"/>
    </location>
</feature>
<dbReference type="PANTHER" id="PTHR46007">
    <property type="entry name" value="MEDIATOR OF RNA POLYMERASE II TRANSCRIPTION SUBUNIT 12"/>
    <property type="match status" value="1"/>
</dbReference>
<dbReference type="InterPro" id="IPR002083">
    <property type="entry name" value="MATH/TRAF_dom"/>
</dbReference>
<evidence type="ECO:0000313" key="4">
    <source>
        <dbReference type="Proteomes" id="UP000790347"/>
    </source>
</evidence>
<dbReference type="GO" id="GO:0016592">
    <property type="term" value="C:mediator complex"/>
    <property type="evidence" value="ECO:0007669"/>
    <property type="project" value="TreeGrafter"/>
</dbReference>
<dbReference type="PANTHER" id="PTHR46007:SF8">
    <property type="entry name" value="C2H2-TYPE DOMAIN-CONTAINING PROTEIN"/>
    <property type="match status" value="1"/>
</dbReference>